<keyword evidence="14" id="KW-1185">Reference proteome</keyword>
<dbReference type="Pfam" id="PF05746">
    <property type="entry name" value="DALR_1"/>
    <property type="match status" value="1"/>
</dbReference>
<evidence type="ECO:0000256" key="6">
    <source>
        <dbReference type="ARBA" id="ARBA00022741"/>
    </source>
</evidence>
<dbReference type="HAMAP" id="MF_00255">
    <property type="entry name" value="Gly_tRNA_synth_beta"/>
    <property type="match status" value="1"/>
</dbReference>
<dbReference type="SMART" id="SM00836">
    <property type="entry name" value="DALR_1"/>
    <property type="match status" value="1"/>
</dbReference>
<keyword evidence="8 11" id="KW-0648">Protein biosynthesis</keyword>
<comment type="similarity">
    <text evidence="2 11">Belongs to the class-II aminoacyl-tRNA synthetase family.</text>
</comment>
<evidence type="ECO:0000256" key="11">
    <source>
        <dbReference type="HAMAP-Rule" id="MF_00255"/>
    </source>
</evidence>
<evidence type="ECO:0000256" key="8">
    <source>
        <dbReference type="ARBA" id="ARBA00022917"/>
    </source>
</evidence>
<reference evidence="13 14" key="2">
    <citation type="submission" date="2020-11" db="EMBL/GenBank/DDBJ databases">
        <title>Sulfur oxidizing isolate from Hospital Hole Sinkhole.</title>
        <authorList>
            <person name="Scott K.M."/>
        </authorList>
    </citation>
    <scope>NUCLEOTIDE SEQUENCE [LARGE SCALE GENOMIC DNA]</scope>
    <source>
        <strain evidence="13 14">HH1</strain>
    </source>
</reference>
<evidence type="ECO:0000256" key="1">
    <source>
        <dbReference type="ARBA" id="ARBA00004496"/>
    </source>
</evidence>
<dbReference type="EMBL" id="JACBGI020000015">
    <property type="protein sequence ID" value="MBF6058319.1"/>
    <property type="molecule type" value="Genomic_DNA"/>
</dbReference>
<dbReference type="InterPro" id="IPR015944">
    <property type="entry name" value="Gly-tRNA-synth_bsu"/>
</dbReference>
<evidence type="ECO:0000256" key="4">
    <source>
        <dbReference type="ARBA" id="ARBA00022490"/>
    </source>
</evidence>
<proteinExistence type="inferred from homology"/>
<dbReference type="PROSITE" id="PS50861">
    <property type="entry name" value="AA_TRNA_LIGASE_II_GLYAB"/>
    <property type="match status" value="1"/>
</dbReference>
<gene>
    <name evidence="11" type="primary">glyS</name>
    <name evidence="13" type="ORF">H8792_008195</name>
</gene>
<dbReference type="SUPFAM" id="SSF109604">
    <property type="entry name" value="HD-domain/PDEase-like"/>
    <property type="match status" value="1"/>
</dbReference>
<dbReference type="EC" id="6.1.1.14" evidence="11"/>
<dbReference type="GO" id="GO:0004820">
    <property type="term" value="F:glycine-tRNA ligase activity"/>
    <property type="evidence" value="ECO:0007669"/>
    <property type="project" value="UniProtKB-EC"/>
</dbReference>
<accession>A0ABS0BZA4</accession>
<evidence type="ECO:0000256" key="10">
    <source>
        <dbReference type="ARBA" id="ARBA00047937"/>
    </source>
</evidence>
<dbReference type="PANTHER" id="PTHR30075">
    <property type="entry name" value="GLYCYL-TRNA SYNTHETASE"/>
    <property type="match status" value="1"/>
</dbReference>
<dbReference type="InterPro" id="IPR008909">
    <property type="entry name" value="DALR_anticod-bd"/>
</dbReference>
<evidence type="ECO:0000256" key="5">
    <source>
        <dbReference type="ARBA" id="ARBA00022598"/>
    </source>
</evidence>
<dbReference type="NCBIfam" id="TIGR00211">
    <property type="entry name" value="glyS"/>
    <property type="match status" value="1"/>
</dbReference>
<sequence length="690" mass="76452">MSQMKQAFLVEIGTEELPPKALKGLSQAFADGILSGLREAELEFDGLKVYAAPRRLAVMLESLQCQQADKVVEKKGPAKKAAFDAEGNPTKALLGFMRGSGAELSDLVEVETDKGAWMAFNQEVKGQAAEELLPEIVRQSLAKLPIPKRMRWGSSDVEFVRPVHWVLMLLGNDVVPAEILGHQTSNTTRGHRFHAPQAIEIAKPSDYINTLCTQGYVQADFATRADMIRLQVEAAAKAEGGVAQIDEDLLEEVTALNEWPQAIVGDFDDLFLSVPQEALVSAMKGHQKYFHMLDADGKLMAKFITISNIESSNPASVKSGNERVIRPRLSDAKFFWDQDLKNPLDDFLPRLKTVVFQQQLGTLLDKVDRMENLSVKIGRLLGEDAALCERAAHLSKCDLMSEMVGEFPELQGVMGRYYAEAQNENPAVSEALDAQYQPRFAGDELPASGVAQALAIADKLDTITGIYGIGQVPTGDKDPFALRRAALGMLRIMIEKSLDLDLVELIEAGLQQHDGVKMTDELVMDIYDFIVSRLKAYFADQGISAEQFEAVRFCQPRQPLDFAKRIEAVQRFSSMEEAESLSAANKRISNLLKKVEGDVSADVNVGLFVEAAEENLYQELQALQDKVAGLIENRDYIAAIGEMSSIRNTVDRFFDEVMVMAEDEAVRNNRLALLQQIYQLFLQVADISRL</sequence>
<keyword evidence="4 11" id="KW-0963">Cytoplasm</keyword>
<feature type="domain" description="DALR anticodon binding" evidence="12">
    <location>
        <begin position="587"/>
        <end position="690"/>
    </location>
</feature>
<evidence type="ECO:0000256" key="2">
    <source>
        <dbReference type="ARBA" id="ARBA00008226"/>
    </source>
</evidence>
<reference evidence="13 14" key="1">
    <citation type="submission" date="2020-06" db="EMBL/GenBank/DDBJ databases">
        <authorList>
            <person name="Scott K."/>
        </authorList>
    </citation>
    <scope>NUCLEOTIDE SEQUENCE [LARGE SCALE GENOMIC DNA]</scope>
    <source>
        <strain evidence="13 14">HH1</strain>
    </source>
</reference>
<dbReference type="PANTHER" id="PTHR30075:SF2">
    <property type="entry name" value="GLYCINE--TRNA LIGASE, CHLOROPLASTIC_MITOCHONDRIAL 2"/>
    <property type="match status" value="1"/>
</dbReference>
<evidence type="ECO:0000313" key="14">
    <source>
        <dbReference type="Proteomes" id="UP001193680"/>
    </source>
</evidence>
<organism evidence="13 14">
    <name type="scientific">Thiomicrorhabdus heinhorstiae</name>
    <dbReference type="NCBI Taxonomy" id="2748010"/>
    <lineage>
        <taxon>Bacteria</taxon>
        <taxon>Pseudomonadati</taxon>
        <taxon>Pseudomonadota</taxon>
        <taxon>Gammaproteobacteria</taxon>
        <taxon>Thiotrichales</taxon>
        <taxon>Piscirickettsiaceae</taxon>
        <taxon>Thiomicrorhabdus</taxon>
    </lineage>
</organism>
<dbReference type="InterPro" id="IPR006194">
    <property type="entry name" value="Gly-tRNA-synth_heterodimer"/>
</dbReference>
<evidence type="ECO:0000256" key="9">
    <source>
        <dbReference type="ARBA" id="ARBA00023146"/>
    </source>
</evidence>
<protein>
    <recommendedName>
        <fullName evidence="11">Glycine--tRNA ligase beta subunit</fullName>
        <ecNumber evidence="11">6.1.1.14</ecNumber>
    </recommendedName>
    <alternativeName>
        <fullName evidence="11">Glycyl-tRNA synthetase beta subunit</fullName>
        <shortName evidence="11">GlyRS</shortName>
    </alternativeName>
</protein>
<evidence type="ECO:0000259" key="12">
    <source>
        <dbReference type="SMART" id="SM00836"/>
    </source>
</evidence>
<dbReference type="PRINTS" id="PR01045">
    <property type="entry name" value="TRNASYNTHGB"/>
</dbReference>
<dbReference type="RefSeq" id="WP_185978462.1">
    <property type="nucleotide sequence ID" value="NZ_JACBGI020000015.1"/>
</dbReference>
<keyword evidence="5 11" id="KW-0436">Ligase</keyword>
<keyword evidence="9 11" id="KW-0030">Aminoacyl-tRNA synthetase</keyword>
<comment type="caution">
    <text evidence="13">The sequence shown here is derived from an EMBL/GenBank/DDBJ whole genome shotgun (WGS) entry which is preliminary data.</text>
</comment>
<evidence type="ECO:0000313" key="13">
    <source>
        <dbReference type="EMBL" id="MBF6058319.1"/>
    </source>
</evidence>
<comment type="catalytic activity">
    <reaction evidence="10 11">
        <text>tRNA(Gly) + glycine + ATP = glycyl-tRNA(Gly) + AMP + diphosphate</text>
        <dbReference type="Rhea" id="RHEA:16013"/>
        <dbReference type="Rhea" id="RHEA-COMP:9664"/>
        <dbReference type="Rhea" id="RHEA-COMP:9683"/>
        <dbReference type="ChEBI" id="CHEBI:30616"/>
        <dbReference type="ChEBI" id="CHEBI:33019"/>
        <dbReference type="ChEBI" id="CHEBI:57305"/>
        <dbReference type="ChEBI" id="CHEBI:78442"/>
        <dbReference type="ChEBI" id="CHEBI:78522"/>
        <dbReference type="ChEBI" id="CHEBI:456215"/>
        <dbReference type="EC" id="6.1.1.14"/>
    </reaction>
</comment>
<dbReference type="Proteomes" id="UP001193680">
    <property type="component" value="Unassembled WGS sequence"/>
</dbReference>
<comment type="subunit">
    <text evidence="3 11">Tetramer of two alpha and two beta subunits.</text>
</comment>
<name>A0ABS0BZA4_9GAMM</name>
<evidence type="ECO:0000256" key="7">
    <source>
        <dbReference type="ARBA" id="ARBA00022840"/>
    </source>
</evidence>
<keyword evidence="7 11" id="KW-0067">ATP-binding</keyword>
<comment type="subcellular location">
    <subcellularLocation>
        <location evidence="1 11">Cytoplasm</location>
    </subcellularLocation>
</comment>
<dbReference type="Pfam" id="PF02092">
    <property type="entry name" value="tRNA_synt_2f"/>
    <property type="match status" value="1"/>
</dbReference>
<keyword evidence="6 11" id="KW-0547">Nucleotide-binding</keyword>
<evidence type="ECO:0000256" key="3">
    <source>
        <dbReference type="ARBA" id="ARBA00011209"/>
    </source>
</evidence>